<protein>
    <recommendedName>
        <fullName evidence="4">Protein HRI1</fullName>
    </recommendedName>
</protein>
<comment type="similarity">
    <text evidence="3">Belongs to the HRI1 family.</text>
</comment>
<evidence type="ECO:0000256" key="2">
    <source>
        <dbReference type="ARBA" id="ARBA00004496"/>
    </source>
</evidence>
<evidence type="ECO:0000313" key="7">
    <source>
        <dbReference type="EMBL" id="KAK3940329.1"/>
    </source>
</evidence>
<dbReference type="InterPro" id="IPR031818">
    <property type="entry name" value="Hri1"/>
</dbReference>
<organism evidence="7 8">
    <name type="scientific">Diplogelasinospora grovesii</name>
    <dbReference type="NCBI Taxonomy" id="303347"/>
    <lineage>
        <taxon>Eukaryota</taxon>
        <taxon>Fungi</taxon>
        <taxon>Dikarya</taxon>
        <taxon>Ascomycota</taxon>
        <taxon>Pezizomycotina</taxon>
        <taxon>Sordariomycetes</taxon>
        <taxon>Sordariomycetidae</taxon>
        <taxon>Sordariales</taxon>
        <taxon>Diplogelasinosporaceae</taxon>
        <taxon>Diplogelasinospora</taxon>
    </lineage>
</organism>
<dbReference type="CDD" id="cd11692">
    <property type="entry name" value="HRI1_N_like"/>
    <property type="match status" value="1"/>
</dbReference>
<comment type="caution">
    <text evidence="7">The sequence shown here is derived from an EMBL/GenBank/DDBJ whole genome shotgun (WGS) entry which is preliminary data.</text>
</comment>
<dbReference type="GO" id="GO:0005634">
    <property type="term" value="C:nucleus"/>
    <property type="evidence" value="ECO:0007669"/>
    <property type="project" value="UniProtKB-SubCell"/>
</dbReference>
<reference evidence="8" key="1">
    <citation type="journal article" date="2023" name="Mol. Phylogenet. Evol.">
        <title>Genome-scale phylogeny and comparative genomics of the fungal order Sordariales.</title>
        <authorList>
            <person name="Hensen N."/>
            <person name="Bonometti L."/>
            <person name="Westerberg I."/>
            <person name="Brannstrom I.O."/>
            <person name="Guillou S."/>
            <person name="Cros-Aarteil S."/>
            <person name="Calhoun S."/>
            <person name="Haridas S."/>
            <person name="Kuo A."/>
            <person name="Mondo S."/>
            <person name="Pangilinan J."/>
            <person name="Riley R."/>
            <person name="LaButti K."/>
            <person name="Andreopoulos B."/>
            <person name="Lipzen A."/>
            <person name="Chen C."/>
            <person name="Yan M."/>
            <person name="Daum C."/>
            <person name="Ng V."/>
            <person name="Clum A."/>
            <person name="Steindorff A."/>
            <person name="Ohm R.A."/>
            <person name="Martin F."/>
            <person name="Silar P."/>
            <person name="Natvig D.O."/>
            <person name="Lalanne C."/>
            <person name="Gautier V."/>
            <person name="Ament-Velasquez S.L."/>
            <person name="Kruys A."/>
            <person name="Hutchinson M.I."/>
            <person name="Powell A.J."/>
            <person name="Barry K."/>
            <person name="Miller A.N."/>
            <person name="Grigoriev I.V."/>
            <person name="Debuchy R."/>
            <person name="Gladieux P."/>
            <person name="Hiltunen Thoren M."/>
            <person name="Johannesson H."/>
        </authorList>
    </citation>
    <scope>NUCLEOTIDE SEQUENCE [LARGE SCALE GENOMIC DNA]</scope>
    <source>
        <strain evidence="8">CBS 340.73</strain>
    </source>
</reference>
<proteinExistence type="inferred from homology"/>
<dbReference type="Gene3D" id="2.40.128.320">
    <property type="entry name" value="Protein HRI1, N-terminal domain"/>
    <property type="match status" value="1"/>
</dbReference>
<dbReference type="EMBL" id="MU853798">
    <property type="protein sequence ID" value="KAK3940329.1"/>
    <property type="molecule type" value="Genomic_DNA"/>
</dbReference>
<evidence type="ECO:0000256" key="1">
    <source>
        <dbReference type="ARBA" id="ARBA00004123"/>
    </source>
</evidence>
<accession>A0AAN6N727</accession>
<dbReference type="AlphaFoldDB" id="A0AAN6N727"/>
<dbReference type="InterPro" id="IPR038744">
    <property type="entry name" value="Hri1_N"/>
</dbReference>
<keyword evidence="8" id="KW-1185">Reference proteome</keyword>
<gene>
    <name evidence="7" type="ORF">QBC46DRAFT_354316</name>
</gene>
<evidence type="ECO:0000256" key="3">
    <source>
        <dbReference type="ARBA" id="ARBA00005229"/>
    </source>
</evidence>
<dbReference type="InterPro" id="IPR043047">
    <property type="entry name" value="Hri1_N_sf"/>
</dbReference>
<comment type="subcellular location">
    <subcellularLocation>
        <location evidence="2">Cytoplasm</location>
    </subcellularLocation>
    <subcellularLocation>
        <location evidence="1">Nucleus</location>
    </subcellularLocation>
</comment>
<evidence type="ECO:0000313" key="8">
    <source>
        <dbReference type="Proteomes" id="UP001303473"/>
    </source>
</evidence>
<dbReference type="Proteomes" id="UP001303473">
    <property type="component" value="Unassembled WGS sequence"/>
</dbReference>
<keyword evidence="5" id="KW-0963">Cytoplasm</keyword>
<evidence type="ECO:0000256" key="4">
    <source>
        <dbReference type="ARBA" id="ARBA00017063"/>
    </source>
</evidence>
<evidence type="ECO:0000256" key="6">
    <source>
        <dbReference type="ARBA" id="ARBA00023242"/>
    </source>
</evidence>
<name>A0AAN6N727_9PEZI</name>
<evidence type="ECO:0000256" key="5">
    <source>
        <dbReference type="ARBA" id="ARBA00022490"/>
    </source>
</evidence>
<dbReference type="CDD" id="cd11693">
    <property type="entry name" value="HRI1_C_like"/>
    <property type="match status" value="1"/>
</dbReference>
<dbReference type="Pfam" id="PF16815">
    <property type="entry name" value="HRI1"/>
    <property type="match status" value="1"/>
</dbReference>
<dbReference type="GO" id="GO:0005737">
    <property type="term" value="C:cytoplasm"/>
    <property type="evidence" value="ECO:0007669"/>
    <property type="project" value="UniProtKB-SubCell"/>
</dbReference>
<sequence>MADISKREYIRWLPDEPSEPTMTMVLTSPERRFVDLRILHPDPNGDKNTCELPPERLEWAIAGTSSSWPLSPPLDEGNGPVMHARWEHWIDSRTLDVENAADEGINYPRPDGTTLEKGRMVNPATGLEADYEELWVSIPPSRKLLHDWDRPNNNEGELAIVVIVLQLHNDPLEKRGMVVRVGDYCQGLLRKGDNITAERWVFEIHGEPSIVEKVGEGLLPCALAMDAGEKMFKGQQVTIGDDVWNVVEVARL</sequence>
<keyword evidence="6" id="KW-0539">Nucleus</keyword>